<evidence type="ECO:0000313" key="1">
    <source>
        <dbReference type="EMBL" id="EKO53684.1"/>
    </source>
</evidence>
<sequence length="64" mass="7353">MSFSLYQKYQAARFYPAPVFSVRKNWGWIGSYKSILKYYDIKNQIAWDWASMDSAMAKASTGGA</sequence>
<keyword evidence="2" id="KW-1185">Reference proteome</keyword>
<reference evidence="1" key="1">
    <citation type="submission" date="2012-10" db="EMBL/GenBank/DDBJ databases">
        <authorList>
            <person name="Harkins D.M."/>
            <person name="Durkin A.S."/>
            <person name="Brinkac L.M."/>
            <person name="Selengut J.D."/>
            <person name="Sanka R."/>
            <person name="DePew J."/>
            <person name="Purushe J."/>
            <person name="Picardeau M."/>
            <person name="Werts C."/>
            <person name="Goarant C."/>
            <person name="Vinetz J.M."/>
            <person name="Sutton G.G."/>
            <person name="Nelson W.C."/>
            <person name="Fouts D.E."/>
        </authorList>
    </citation>
    <scope>NUCLEOTIDE SEQUENCE [LARGE SCALE GENOMIC DNA]</scope>
    <source>
        <strain evidence="1">200802841</strain>
    </source>
</reference>
<name>A0A828Y782_9LEPT</name>
<organism evidence="1 2">
    <name type="scientific">Leptospira kirschneri str. 200802841</name>
    <dbReference type="NCBI Taxonomy" id="1193047"/>
    <lineage>
        <taxon>Bacteria</taxon>
        <taxon>Pseudomonadati</taxon>
        <taxon>Spirochaetota</taxon>
        <taxon>Spirochaetia</taxon>
        <taxon>Leptospirales</taxon>
        <taxon>Leptospiraceae</taxon>
        <taxon>Leptospira</taxon>
    </lineage>
</organism>
<evidence type="ECO:0000313" key="2">
    <source>
        <dbReference type="Proteomes" id="UP000006339"/>
    </source>
</evidence>
<proteinExistence type="predicted"/>
<protein>
    <submittedName>
        <fullName evidence="1">Uncharacterized protein</fullName>
    </submittedName>
</protein>
<comment type="caution">
    <text evidence="1">The sequence shown here is derived from an EMBL/GenBank/DDBJ whole genome shotgun (WGS) entry which is preliminary data.</text>
</comment>
<dbReference type="AlphaFoldDB" id="A0A828Y782"/>
<dbReference type="EMBL" id="AKWH02000004">
    <property type="protein sequence ID" value="EKO53684.1"/>
    <property type="molecule type" value="Genomic_DNA"/>
</dbReference>
<accession>A0A828Y782</accession>
<gene>
    <name evidence="1" type="ORF">LEP1GSC131_3207</name>
</gene>
<dbReference type="Proteomes" id="UP000006339">
    <property type="component" value="Unassembled WGS sequence"/>
</dbReference>
<dbReference type="RefSeq" id="WP_004769365.1">
    <property type="nucleotide sequence ID" value="NZ_AKWH02000004.1"/>
</dbReference>